<evidence type="ECO:0000259" key="3">
    <source>
        <dbReference type="Pfam" id="PF13193"/>
    </source>
</evidence>
<keyword evidence="5" id="KW-1185">Reference proteome</keyword>
<feature type="domain" description="AMP-binding enzyme C-terminal" evidence="3">
    <location>
        <begin position="412"/>
        <end position="487"/>
    </location>
</feature>
<dbReference type="PANTHER" id="PTHR43201">
    <property type="entry name" value="ACYL-COA SYNTHETASE"/>
    <property type="match status" value="1"/>
</dbReference>
<dbReference type="Gene3D" id="3.30.300.30">
    <property type="match status" value="1"/>
</dbReference>
<dbReference type="GO" id="GO:0016874">
    <property type="term" value="F:ligase activity"/>
    <property type="evidence" value="ECO:0007669"/>
    <property type="project" value="UniProtKB-KW"/>
</dbReference>
<dbReference type="InterPro" id="IPR020845">
    <property type="entry name" value="AMP-binding_CS"/>
</dbReference>
<dbReference type="PANTHER" id="PTHR43201:SF8">
    <property type="entry name" value="ACYL-COA SYNTHETASE FAMILY MEMBER 3"/>
    <property type="match status" value="1"/>
</dbReference>
<dbReference type="Pfam" id="PF13193">
    <property type="entry name" value="AMP-binding_C"/>
    <property type="match status" value="1"/>
</dbReference>
<comment type="caution">
    <text evidence="4">The sequence shown here is derived from an EMBL/GenBank/DDBJ whole genome shotgun (WGS) entry which is preliminary data.</text>
</comment>
<proteinExistence type="inferred from homology"/>
<dbReference type="EMBL" id="JAMXHT010000001">
    <property type="protein sequence ID" value="MCO5396718.1"/>
    <property type="molecule type" value="Genomic_DNA"/>
</dbReference>
<keyword evidence="4" id="KW-0436">Ligase</keyword>
<dbReference type="SUPFAM" id="SSF56801">
    <property type="entry name" value="Acetyl-CoA synthetase-like"/>
    <property type="match status" value="1"/>
</dbReference>
<dbReference type="PROSITE" id="PS00455">
    <property type="entry name" value="AMP_BINDING"/>
    <property type="match status" value="1"/>
</dbReference>
<dbReference type="InterPro" id="IPR042099">
    <property type="entry name" value="ANL_N_sf"/>
</dbReference>
<dbReference type="InterPro" id="IPR025110">
    <property type="entry name" value="AMP-bd_C"/>
</dbReference>
<name>A0ABT1AEA1_9RALS</name>
<dbReference type="RefSeq" id="WP_252675724.1">
    <property type="nucleotide sequence ID" value="NZ_JAMXHT010000001.1"/>
</dbReference>
<reference evidence="4" key="1">
    <citation type="submission" date="2022-06" db="EMBL/GenBank/DDBJ databases">
        <authorList>
            <person name="Lu C.-H."/>
        </authorList>
    </citation>
    <scope>NUCLEOTIDE SEQUENCE</scope>
    <source>
        <strain evidence="4">21MJYT02-11</strain>
    </source>
</reference>
<evidence type="ECO:0000256" key="1">
    <source>
        <dbReference type="ARBA" id="ARBA00006432"/>
    </source>
</evidence>
<dbReference type="Gene3D" id="3.40.50.12780">
    <property type="entry name" value="N-terminal domain of ligase-like"/>
    <property type="match status" value="1"/>
</dbReference>
<sequence>MNNNMLTADIEAYALNNRQHVALRSGDSVLTYGQLLEQVDELANRLKDIGIGSNSTVASLCENRIEVILLYYAMSRIGGTFISINPSLTAPEVAYILDHASVTLLLHDEKMRMAAEAAAAQVPTVRKAIFEDLGSVGGIESSEKSTVASTEIFQIAYTSGSTGKPKAVAFDQVAEVAGNQSLIDLWGMTPDDVTVVALPLGFLYGLSTASSMTLQAGAEVVLMRRFHPREVLEAFVNHKATVFHGVPTMFAMMLEYVEQNDMHIDLSFMRLLVSAGAPLTRELRDRFEVKFNKKIDDYYGLTEVRPVFGRFADDPSPVPDGAIGKAAPGVIIKIVDADGSEVKDGEVGELLVRAPSTTLGYYKNPELTAATFESGLMRTGDLGYRDENGFYYLTGRIKDIIIRGGANIAPAEVEETIATHPDVKSVSVIGVPDEKFGQVVAAYVVPRDIHHISKEGLVEYCKVRLADFKVPSQIYWSDDLPLGVTGKVDKKALLARWTEERASTHA</sequence>
<dbReference type="InterPro" id="IPR000873">
    <property type="entry name" value="AMP-dep_synth/lig_dom"/>
</dbReference>
<comment type="similarity">
    <text evidence="1">Belongs to the ATP-dependent AMP-binding enzyme family.</text>
</comment>
<accession>A0ABT1AEA1</accession>
<organism evidence="4 5">
    <name type="scientific">Ralstonia soli</name>
    <dbReference type="NCBI Taxonomy" id="2953896"/>
    <lineage>
        <taxon>Bacteria</taxon>
        <taxon>Pseudomonadati</taxon>
        <taxon>Pseudomonadota</taxon>
        <taxon>Betaproteobacteria</taxon>
        <taxon>Burkholderiales</taxon>
        <taxon>Burkholderiaceae</taxon>
        <taxon>Ralstonia</taxon>
    </lineage>
</organism>
<dbReference type="Proteomes" id="UP001162811">
    <property type="component" value="Unassembled WGS sequence"/>
</dbReference>
<evidence type="ECO:0000313" key="4">
    <source>
        <dbReference type="EMBL" id="MCO5396718.1"/>
    </source>
</evidence>
<gene>
    <name evidence="4" type="ORF">NG900_00750</name>
</gene>
<reference evidence="4" key="2">
    <citation type="journal article" date="2023" name="Front. Microbiol.">
        <title>Ralstonia chuxiongensis sp. nov., Ralstonia mojiangensis sp. nov., and Ralstonia soli sp. nov., isolated from tobacco fields, are three novel species in the family Burkholderiaceae.</title>
        <authorList>
            <person name="Lu C.H."/>
            <person name="Zhang Y.Y."/>
            <person name="Jiang N."/>
            <person name="Chen W."/>
            <person name="Shao X."/>
            <person name="Zhao Z.M."/>
            <person name="Lu W.L."/>
            <person name="Hu X."/>
            <person name="Xi Y.X."/>
            <person name="Zou S.Y."/>
            <person name="Wei Q.J."/>
            <person name="Lin Z.L."/>
            <person name="Gong L."/>
            <person name="Gai X.T."/>
            <person name="Zhang L.Q."/>
            <person name="Li J.Y."/>
            <person name="Jin Y."/>
            <person name="Xia Z.Y."/>
        </authorList>
    </citation>
    <scope>NUCLEOTIDE SEQUENCE</scope>
    <source>
        <strain evidence="4">21MJYT02-11</strain>
    </source>
</reference>
<evidence type="ECO:0000259" key="2">
    <source>
        <dbReference type="Pfam" id="PF00501"/>
    </source>
</evidence>
<dbReference type="InterPro" id="IPR045851">
    <property type="entry name" value="AMP-bd_C_sf"/>
</dbReference>
<feature type="domain" description="AMP-dependent synthetase/ligase" evidence="2">
    <location>
        <begin position="13"/>
        <end position="362"/>
    </location>
</feature>
<dbReference type="Pfam" id="PF00501">
    <property type="entry name" value="AMP-binding"/>
    <property type="match status" value="1"/>
</dbReference>
<evidence type="ECO:0000313" key="5">
    <source>
        <dbReference type="Proteomes" id="UP001162811"/>
    </source>
</evidence>
<protein>
    <submittedName>
        <fullName evidence="4">Acyl--CoA ligase</fullName>
    </submittedName>
</protein>